<evidence type="ECO:0000313" key="2">
    <source>
        <dbReference type="EMBL" id="ADU49470.1"/>
    </source>
</evidence>
<feature type="region of interest" description="Disordered" evidence="1">
    <location>
        <begin position="30"/>
        <end position="49"/>
    </location>
</feature>
<reference evidence="2 3" key="1">
    <citation type="journal article" date="2010" name="Stand. Genomic Sci.">
        <title>Complete genome sequence of Intrasporangium calvum type strain (7 KIP).</title>
        <authorList>
            <person name="Del Rio T.G."/>
            <person name="Chertkov O."/>
            <person name="Yasawong M."/>
            <person name="Lucas S."/>
            <person name="Deshpande S."/>
            <person name="Cheng J.F."/>
            <person name="Detter C."/>
            <person name="Tapia R."/>
            <person name="Han C."/>
            <person name="Goodwin L."/>
            <person name="Pitluck S."/>
            <person name="Liolios K."/>
            <person name="Ivanova N."/>
            <person name="Mavromatis K."/>
            <person name="Pati A."/>
            <person name="Chen A."/>
            <person name="Palaniappan K."/>
            <person name="Land M."/>
            <person name="Hauser L."/>
            <person name="Chang Y.J."/>
            <person name="Jeffries C.D."/>
            <person name="Rohde M."/>
            <person name="Pukall R."/>
            <person name="Sikorski J."/>
            <person name="Goker M."/>
            <person name="Woyke T."/>
            <person name="Bristow J."/>
            <person name="Eisen J.A."/>
            <person name="Markowitz V."/>
            <person name="Hugenholtz P."/>
            <person name="Kyrpides N.C."/>
            <person name="Klenk H.P."/>
            <person name="Lapidus A."/>
        </authorList>
    </citation>
    <scope>NUCLEOTIDE SEQUENCE [LARGE SCALE GENOMIC DNA]</scope>
    <source>
        <strain evidence="3">ATCC 23552 / DSM 43043 / JCM 3097 / NBRC 12989 / 7 KIP</strain>
    </source>
</reference>
<accession>E6SBE2</accession>
<proteinExistence type="predicted"/>
<dbReference type="KEGG" id="ica:Intca_2977"/>
<dbReference type="HOGENOM" id="CLU_2154930_0_0_11"/>
<dbReference type="EMBL" id="CP002343">
    <property type="protein sequence ID" value="ADU49470.1"/>
    <property type="molecule type" value="Genomic_DNA"/>
</dbReference>
<organism evidence="2 3">
    <name type="scientific">Intrasporangium calvum (strain ATCC 23552 / DSM 43043 / JCM 3097 / NBRC 12989 / NCIMB 10167 / NRRL B-3866 / 7 KIP)</name>
    <dbReference type="NCBI Taxonomy" id="710696"/>
    <lineage>
        <taxon>Bacteria</taxon>
        <taxon>Bacillati</taxon>
        <taxon>Actinomycetota</taxon>
        <taxon>Actinomycetes</taxon>
        <taxon>Micrococcales</taxon>
        <taxon>Intrasporangiaceae</taxon>
        <taxon>Intrasporangium</taxon>
    </lineage>
</organism>
<dbReference type="RefSeq" id="WP_013493782.1">
    <property type="nucleotide sequence ID" value="NC_014830.1"/>
</dbReference>
<evidence type="ECO:0000313" key="3">
    <source>
        <dbReference type="Proteomes" id="UP000008914"/>
    </source>
</evidence>
<evidence type="ECO:0000256" key="1">
    <source>
        <dbReference type="SAM" id="MobiDB-lite"/>
    </source>
</evidence>
<sequence length="111" mass="11410">MARQDYRWLEAAGPCRGRLILDGPGPVVHRGGGDVNADGVGSPSGPFQDENNVSTAVVFTNEGADGSGKFTIRLGAACDSEPCPPPLATVHVFTQGTVTYPGQVVTSSPTP</sequence>
<gene>
    <name evidence="2" type="ordered locus">Intca_2977</name>
</gene>
<dbReference type="Proteomes" id="UP000008914">
    <property type="component" value="Chromosome"/>
</dbReference>
<name>E6SBE2_INTC7</name>
<protein>
    <submittedName>
        <fullName evidence="2">Uncharacterized protein</fullName>
    </submittedName>
</protein>
<keyword evidence="3" id="KW-1185">Reference proteome</keyword>
<dbReference type="AlphaFoldDB" id="E6SBE2"/>